<dbReference type="Pfam" id="PF23295">
    <property type="entry name" value="Arm_4"/>
    <property type="match status" value="1"/>
</dbReference>
<feature type="domain" description="DUF4704" evidence="3">
    <location>
        <begin position="1386"/>
        <end position="1486"/>
    </location>
</feature>
<name>A0A8C3T8N3_CHESE</name>
<dbReference type="InterPro" id="IPR051944">
    <property type="entry name" value="BEACH_domain_protein"/>
</dbReference>
<dbReference type="Pfam" id="PF15787">
    <property type="entry name" value="DUF4704"/>
    <property type="match status" value="1"/>
</dbReference>
<sequence>MDPAEELPKQQGDFLDKTGQEPGPDDDVEAPVQPEANGEGQHQCPALWESLAKEFLEYEQASPYLIPEEQQRRLLGFLPLFLKAWEESAGLVSFPNIQFLASEVSKLLTKEIKKKLNGKPAEDARLAVGQLLQLKGEEEDGCVLLRSVYLLSQIDSGTLCNIIKSGLPVALMQCLYLFFTFPLGKASDGGTREDDEQVQEMFVQIMLNLYREEQGLEELLSAVELQSLIIATASLWDQCNLSWKAPTGRVLRTISKAQTKTAIMYLQAADCIKIAIQNLFKLADTLPTSDMCEAVSIILCFVKDSYPISSALLLEFENNDGYQLLVKILLRWEGSPHSEGDHHVEEVLDILTCLTVCGKTELKVSGNITHPQLPHFDFEQTQSSGTTVKNLQAFQVLQAIFQKTSNLHLCRRILLAIKTMWAWDTMNFFLLEWTLQPISQFTDIIPLKPHLVQIQFFQLVESVVLELSYIPHEILKKVECLIKENLVLSCTIAALRCLHSITKRDLLFTDIFRDSGLLGQLLTQLRKQAKILRKTGTASLCLEQGTEKELTCVMLKMVSALVLGSVRNAVVIKDYGMVPYIKIFLDDECYRSDTLCILEQLSVINTEEYMSIIIGALCSSTQGELYLKLDLLKSLLRILENPKCHSAFRTCSGFNGLLSLLSDMEGALQDPPSGAWAATGHSPILELVLYTLQGIAAALHLDPINSDFFQRNGLFEKLAEDLGSLGCFWTQEGQQVPVQLEKGRTFAEFLNAALYSSEPFPVWLKSCIRILSFLDHMIKGTLHLDSCLLEIKPAAEEPPWDVQKGPQDQQEKAWADPEDRLEGGNCAIAHPGAVCVMVRLLPKLYKEEHPELSQEIQCAVADHIQSLVKSEKKRQVMCTSGLLSTIITSCQHALNNDSHPLHLPLIRIFEKLASQSIEPDVLRQFLWLGTPPPAMTGACRNPAKTPLYQETSLYAGAAMSDNPVVPQLATRTTSSPWASRGSAMALQTSMSLISMTSPRNFQPHNTSLAPSFVEFDMSPEGYGCLFLPTLSTVMGPNVEHSISGGIGMGARLFPPSGGLTVSSWFLVSRFCSARDPHPLRFLTVVRHMSRMEQEFVCFAVSFSPTDRSLVISTEEMEFQPLDIMEPEVEVPNHSSAPTQIEFSCTQQLATGQWHHLTVTVAKETKRNCIVSAYINGQILGSAKMQYIQPLPRNSISMEPSSFVDIYGYIATPRVWKQKSSLAWRLGPMYLFEESISGETVEVINKLGPRYFSNFQAVHRKPKYFDSAAVTALVAEERISFGINAMCSSTTTIQDIKSCYNEVDGRLIAKEMGIISRDSSTPVFLARNIAGHLAGPLRTIGSVAVGQFGVRVFQSCPAANSLNFIGGPAILLGLIAMAWDDHAMYATVKVLNSVLNRSPMSEKLMSHIGGYQLLAYLLKRKTKLLNNRILQLMLSIAGTAELGLESSTIKNYGAFQYVLSNFELWSNAPENLDLALFSHLVEILRPSRDGCRNAKVAYQMQMVPKLVFLLNDVEISRSRVTTICTIFSHLLQGYFNTKDILRIGLFLVYTLKPSSVDESQICLDRISDPPGEALSQTSGKTIWLRNQLLKMLLDVMCSDKLHLSSEAQEEMFLALGPDWFLLFTQSHLHPSTVVMGVKLLLHFLHNPRLLSKFKEGVVAGRWVENSSTGLDILMDNLKSEPPMPDYGPYLVFGLTVLQVCLINHIHLPEIYLLVSGLFLGTPKCDLPEASKADLDSMLQWLLQNHHTENVLKAGLRTEAVALLLEMVKATVNKPFAGTEGSWEVAYPGNVMQFLCLIYHSYPQDPVWCCSDFLQTLATVVFHAAGDCEGLLPLNGPAATEANSGPDPLATPMPQHPAKKQVWDFLRILLMESLSSIPAHKQGHPFELLLEASAENSTSEQKRSFQTEVLLSTMDIFHIISQGGSSDPHGGAEVAVPMSVVNISYFTQKLVEKLYGGMFAADPKQILLFVAEQIMVVILALTLASDF</sequence>
<dbReference type="Proteomes" id="UP000694403">
    <property type="component" value="Unplaced"/>
</dbReference>
<dbReference type="GO" id="GO:0019882">
    <property type="term" value="P:antigen processing and presentation"/>
    <property type="evidence" value="ECO:0007669"/>
    <property type="project" value="TreeGrafter"/>
</dbReference>
<organism evidence="5 6">
    <name type="scientific">Chelydra serpentina</name>
    <name type="common">Snapping turtle</name>
    <name type="synonym">Testudo serpentina</name>
    <dbReference type="NCBI Taxonomy" id="8475"/>
    <lineage>
        <taxon>Eukaryota</taxon>
        <taxon>Metazoa</taxon>
        <taxon>Chordata</taxon>
        <taxon>Craniata</taxon>
        <taxon>Vertebrata</taxon>
        <taxon>Euteleostomi</taxon>
        <taxon>Archelosauria</taxon>
        <taxon>Testudinata</taxon>
        <taxon>Testudines</taxon>
        <taxon>Cryptodira</taxon>
        <taxon>Durocryptodira</taxon>
        <taxon>Americhelydia</taxon>
        <taxon>Chelydroidea</taxon>
        <taxon>Chelydridae</taxon>
        <taxon>Chelydra</taxon>
    </lineage>
</organism>
<reference evidence="5" key="1">
    <citation type="submission" date="2025-08" db="UniProtKB">
        <authorList>
            <consortium name="Ensembl"/>
        </authorList>
    </citation>
    <scope>IDENTIFICATION</scope>
</reference>
<evidence type="ECO:0000313" key="6">
    <source>
        <dbReference type="Proteomes" id="UP000694403"/>
    </source>
</evidence>
<keyword evidence="1" id="KW-0853">WD repeat</keyword>
<evidence type="ECO:0000313" key="5">
    <source>
        <dbReference type="Ensembl" id="ENSCSRP00000024836.1"/>
    </source>
</evidence>
<dbReference type="SUPFAM" id="SSF49899">
    <property type="entry name" value="Concanavalin A-like lectins/glucanases"/>
    <property type="match status" value="1"/>
</dbReference>
<dbReference type="Ensembl" id="ENSCSRT00000025894.1">
    <property type="protein sequence ID" value="ENSCSRP00000024836.1"/>
    <property type="gene ID" value="ENSCSRG00000018498.1"/>
</dbReference>
<evidence type="ECO:0008006" key="7">
    <source>
        <dbReference type="Google" id="ProtNLM"/>
    </source>
</evidence>
<dbReference type="PANTHER" id="PTHR46108:SF3">
    <property type="entry name" value="WD REPEAT- AND FYVE DOMAIN-CONTAINING PROTEIN 4"/>
    <property type="match status" value="1"/>
</dbReference>
<dbReference type="InterPro" id="IPR056252">
    <property type="entry name" value="Alfy-like_Arm-like"/>
</dbReference>
<dbReference type="InterPro" id="IPR013320">
    <property type="entry name" value="ConA-like_dom_sf"/>
</dbReference>
<evidence type="ECO:0000256" key="2">
    <source>
        <dbReference type="SAM" id="MobiDB-lite"/>
    </source>
</evidence>
<dbReference type="PANTHER" id="PTHR46108">
    <property type="entry name" value="BLUE CHEESE"/>
    <property type="match status" value="1"/>
</dbReference>
<feature type="domain" description="Alfy-like armadillo-like repeat" evidence="4">
    <location>
        <begin position="629"/>
        <end position="889"/>
    </location>
</feature>
<reference evidence="5" key="2">
    <citation type="submission" date="2025-09" db="UniProtKB">
        <authorList>
            <consortium name="Ensembl"/>
        </authorList>
    </citation>
    <scope>IDENTIFICATION</scope>
</reference>
<keyword evidence="6" id="KW-1185">Reference proteome</keyword>
<feature type="region of interest" description="Disordered" evidence="2">
    <location>
        <begin position="1"/>
        <end position="41"/>
    </location>
</feature>
<accession>A0A8C3T8N3</accession>
<protein>
    <recommendedName>
        <fullName evidence="7">WD repeat- and FYVE domain-containing protein 4</fullName>
    </recommendedName>
</protein>
<evidence type="ECO:0000256" key="1">
    <source>
        <dbReference type="ARBA" id="ARBA00022574"/>
    </source>
</evidence>
<evidence type="ECO:0000259" key="3">
    <source>
        <dbReference type="Pfam" id="PF15787"/>
    </source>
</evidence>
<dbReference type="InterPro" id="IPR031570">
    <property type="entry name" value="NBEA/BDCP_DUF4704"/>
</dbReference>
<evidence type="ECO:0000259" key="4">
    <source>
        <dbReference type="Pfam" id="PF23295"/>
    </source>
</evidence>
<proteinExistence type="predicted"/>